<dbReference type="CDD" id="cd17657">
    <property type="entry name" value="CDC14_N"/>
    <property type="match status" value="1"/>
</dbReference>
<dbReference type="InterPro" id="IPR029260">
    <property type="entry name" value="DSPn"/>
</dbReference>
<dbReference type="AlphaFoldDB" id="A0AAD9P3Z2"/>
<accession>A0AAD9P3Z2</accession>
<evidence type="ECO:0000313" key="3">
    <source>
        <dbReference type="Proteomes" id="UP001209878"/>
    </source>
</evidence>
<dbReference type="EMBL" id="JAODUO010000163">
    <property type="protein sequence ID" value="KAK2187515.1"/>
    <property type="molecule type" value="Genomic_DNA"/>
</dbReference>
<feature type="domain" description="Dual specificity/tyrosine protein phosphatase N-terminal" evidence="1">
    <location>
        <begin position="23"/>
        <end position="136"/>
    </location>
</feature>
<gene>
    <name evidence="2" type="ORF">NP493_163g03012</name>
</gene>
<comment type="caution">
    <text evidence="2">The sequence shown here is derived from an EMBL/GenBank/DDBJ whole genome shotgun (WGS) entry which is preliminary data.</text>
</comment>
<evidence type="ECO:0000313" key="2">
    <source>
        <dbReference type="EMBL" id="KAK2187515.1"/>
    </source>
</evidence>
<dbReference type="Pfam" id="PF14671">
    <property type="entry name" value="DSPn"/>
    <property type="match status" value="1"/>
</dbReference>
<dbReference type="Proteomes" id="UP001209878">
    <property type="component" value="Unassembled WGS sequence"/>
</dbReference>
<dbReference type="Gene3D" id="3.90.190.10">
    <property type="entry name" value="Protein tyrosine phosphatase superfamily"/>
    <property type="match status" value="1"/>
</dbReference>
<organism evidence="2 3">
    <name type="scientific">Ridgeia piscesae</name>
    <name type="common">Tubeworm</name>
    <dbReference type="NCBI Taxonomy" id="27915"/>
    <lineage>
        <taxon>Eukaryota</taxon>
        <taxon>Metazoa</taxon>
        <taxon>Spiralia</taxon>
        <taxon>Lophotrochozoa</taxon>
        <taxon>Annelida</taxon>
        <taxon>Polychaeta</taxon>
        <taxon>Sedentaria</taxon>
        <taxon>Canalipalpata</taxon>
        <taxon>Sabellida</taxon>
        <taxon>Siboglinidae</taxon>
        <taxon>Ridgeia</taxon>
    </lineage>
</organism>
<keyword evidence="3" id="KW-1185">Reference proteome</keyword>
<dbReference type="InterPro" id="IPR029021">
    <property type="entry name" value="Prot-tyrosine_phosphatase-like"/>
</dbReference>
<sequence length="143" mass="16493">MMLSVALLSSSKYDGCGVFVCLDRLYFATLRTKPRSTAHTHYFCVDDELVYENFYADFGPLNLAQLYRYCCKLNKKLKSYSLAKKKIVHYTSFDARKRANAAFLIGCYAIIYLRKTPEEAYRPLIAGSNPPFLPFRIDRPLYG</sequence>
<evidence type="ECO:0000259" key="1">
    <source>
        <dbReference type="Pfam" id="PF14671"/>
    </source>
</evidence>
<proteinExistence type="predicted"/>
<protein>
    <recommendedName>
        <fullName evidence="1">Dual specificity/tyrosine protein phosphatase N-terminal domain-containing protein</fullName>
    </recommendedName>
</protein>
<dbReference type="SUPFAM" id="SSF52799">
    <property type="entry name" value="(Phosphotyrosine protein) phosphatases II"/>
    <property type="match status" value="1"/>
</dbReference>
<reference evidence="2" key="1">
    <citation type="journal article" date="2023" name="Mol. Biol. Evol.">
        <title>Third-Generation Sequencing Reveals the Adaptive Role of the Epigenome in Three Deep-Sea Polychaetes.</title>
        <authorList>
            <person name="Perez M."/>
            <person name="Aroh O."/>
            <person name="Sun Y."/>
            <person name="Lan Y."/>
            <person name="Juniper S.K."/>
            <person name="Young C.R."/>
            <person name="Angers B."/>
            <person name="Qian P.Y."/>
        </authorList>
    </citation>
    <scope>NUCLEOTIDE SEQUENCE</scope>
    <source>
        <strain evidence="2">R07B-5</strain>
    </source>
</reference>
<name>A0AAD9P3Z2_RIDPI</name>